<dbReference type="Gene3D" id="3.30.370.10">
    <property type="entry name" value="Barstar-like"/>
    <property type="match status" value="1"/>
</dbReference>
<comment type="caution">
    <text evidence="3">The sequence shown here is derived from an EMBL/GenBank/DDBJ whole genome shotgun (WGS) entry which is preliminary data.</text>
</comment>
<dbReference type="AlphaFoldDB" id="A0A8J3V969"/>
<dbReference type="Proteomes" id="UP000605992">
    <property type="component" value="Unassembled WGS sequence"/>
</dbReference>
<comment type="similarity">
    <text evidence="1">Belongs to the barstar family.</text>
</comment>
<organism evidence="3 4">
    <name type="scientific">Planotetraspora thailandica</name>
    <dbReference type="NCBI Taxonomy" id="487172"/>
    <lineage>
        <taxon>Bacteria</taxon>
        <taxon>Bacillati</taxon>
        <taxon>Actinomycetota</taxon>
        <taxon>Actinomycetes</taxon>
        <taxon>Streptosporangiales</taxon>
        <taxon>Streptosporangiaceae</taxon>
        <taxon>Planotetraspora</taxon>
    </lineage>
</organism>
<evidence type="ECO:0000313" key="3">
    <source>
        <dbReference type="EMBL" id="GII57837.1"/>
    </source>
</evidence>
<dbReference type="InterPro" id="IPR000468">
    <property type="entry name" value="Barstar"/>
</dbReference>
<name>A0A8J3V969_9ACTN</name>
<gene>
    <name evidence="3" type="ORF">Pth03_62260</name>
</gene>
<feature type="domain" description="Barstar (barnase inhibitor)" evidence="2">
    <location>
        <begin position="175"/>
        <end position="245"/>
    </location>
</feature>
<dbReference type="EMBL" id="BOOR01000056">
    <property type="protein sequence ID" value="GII57837.1"/>
    <property type="molecule type" value="Genomic_DNA"/>
</dbReference>
<sequence length="272" mass="29703">MGAVESDQPSRYLLVDEDDIVLCPCQDVDGLFVEDPQAPSAPFDMLGCEPSQSLMDYLSGSKRYRTRNPLFPGDLLVPDASGGHLGGFSLVGCQVVGWRESDRGAGLIDITVDAPSMRPSSRSKPIWESWRVGRPESINLWAEYDAAGRRAWLDVVGACTFRGSRELLDDPPGKTYELDGTYITDETSFYIAMGEAINGPAGYFGWNLNALADCTYGGFGATTPFTLVWRHSDIARDSLTGRFEDVDGEVSPPLFEVIVSLLDERSVDVVLA</sequence>
<evidence type="ECO:0000256" key="1">
    <source>
        <dbReference type="ARBA" id="ARBA00006845"/>
    </source>
</evidence>
<reference evidence="3" key="1">
    <citation type="submission" date="2021-01" db="EMBL/GenBank/DDBJ databases">
        <title>Whole genome shotgun sequence of Planotetraspora thailandica NBRC 104271.</title>
        <authorList>
            <person name="Komaki H."/>
            <person name="Tamura T."/>
        </authorList>
    </citation>
    <scope>NUCLEOTIDE SEQUENCE</scope>
    <source>
        <strain evidence="3">NBRC 104271</strain>
    </source>
</reference>
<dbReference type="Pfam" id="PF01337">
    <property type="entry name" value="Barstar"/>
    <property type="match status" value="1"/>
</dbReference>
<evidence type="ECO:0000313" key="4">
    <source>
        <dbReference type="Proteomes" id="UP000605992"/>
    </source>
</evidence>
<dbReference type="SUPFAM" id="SSF52038">
    <property type="entry name" value="Barstar-related"/>
    <property type="match status" value="1"/>
</dbReference>
<accession>A0A8J3V969</accession>
<keyword evidence="4" id="KW-1185">Reference proteome</keyword>
<protein>
    <recommendedName>
        <fullName evidence="2">Barstar (barnase inhibitor) domain-containing protein</fullName>
    </recommendedName>
</protein>
<dbReference type="InterPro" id="IPR035905">
    <property type="entry name" value="Barstar-like_sf"/>
</dbReference>
<evidence type="ECO:0000259" key="2">
    <source>
        <dbReference type="Pfam" id="PF01337"/>
    </source>
</evidence>
<proteinExistence type="inferred from homology"/>